<dbReference type="InterPro" id="IPR051128">
    <property type="entry name" value="EgtD_Methyltrsf_superfamily"/>
</dbReference>
<dbReference type="InterPro" id="IPR029063">
    <property type="entry name" value="SAM-dependent_MTases_sf"/>
</dbReference>
<sequence length="331" mass="37839">MTIPFLTDHYTRLKNRQAAREEFYEDVIHGLTAASKSLSAKYFYDAEGDKLFQHIMQCPEYYLTGCEQEIFEQQTQDIANLIGDHATDFDLVELGPGDVAKSGYLLGELQARGVDYTYFPIDISESIIQTLEKTLPLRFPGMRVEGLQGDYLDMLKEVKLRSDKRKVVLFMGASIGNVPPEEALGFCKALRKQLSPGDLLLVGFDLKKHPQVILDAYNDKAGITRAFNLNLLKRINRELGADFNLEQFAHYPTYDPATGSCKSYLVSQREQRVHIGPYAIRFAQGEPVFMEISQKYSLPEIQQLAERSGFRSLEQFQDSRKWFVDTMWKCV</sequence>
<dbReference type="OrthoDB" id="5289726at2"/>
<feature type="domain" description="Histidine-specific methyltransferase SAM-dependent" evidence="3">
    <location>
        <begin position="24"/>
        <end position="329"/>
    </location>
</feature>
<dbReference type="PANTHER" id="PTHR43397:SF1">
    <property type="entry name" value="ERGOTHIONEINE BIOSYNTHESIS PROTEIN 1"/>
    <property type="match status" value="1"/>
</dbReference>
<organism evidence="4 5">
    <name type="scientific">Chryseolinea serpens</name>
    <dbReference type="NCBI Taxonomy" id="947013"/>
    <lineage>
        <taxon>Bacteria</taxon>
        <taxon>Pseudomonadati</taxon>
        <taxon>Bacteroidota</taxon>
        <taxon>Cytophagia</taxon>
        <taxon>Cytophagales</taxon>
        <taxon>Fulvivirgaceae</taxon>
        <taxon>Chryseolinea</taxon>
    </lineage>
</organism>
<evidence type="ECO:0000256" key="2">
    <source>
        <dbReference type="ARBA" id="ARBA00022679"/>
    </source>
</evidence>
<dbReference type="Proteomes" id="UP000184212">
    <property type="component" value="Unassembled WGS sequence"/>
</dbReference>
<gene>
    <name evidence="4" type="ORF">SAMN04488109_0141</name>
</gene>
<keyword evidence="1 4" id="KW-0489">Methyltransferase</keyword>
<keyword evidence="2 4" id="KW-0808">Transferase</keyword>
<name>A0A1M5JLC1_9BACT</name>
<dbReference type="InterPro" id="IPR019257">
    <property type="entry name" value="MeTrfase_dom"/>
</dbReference>
<dbReference type="NCBIfam" id="TIGR03438">
    <property type="entry name" value="egtD_ergothio"/>
    <property type="match status" value="1"/>
</dbReference>
<dbReference type="GO" id="GO:0032259">
    <property type="term" value="P:methylation"/>
    <property type="evidence" value="ECO:0007669"/>
    <property type="project" value="UniProtKB-KW"/>
</dbReference>
<evidence type="ECO:0000259" key="3">
    <source>
        <dbReference type="Pfam" id="PF10017"/>
    </source>
</evidence>
<accession>A0A1M5JLC1</accession>
<dbReference type="EMBL" id="FQWQ01000001">
    <property type="protein sequence ID" value="SHG41372.1"/>
    <property type="molecule type" value="Genomic_DNA"/>
</dbReference>
<evidence type="ECO:0000256" key="1">
    <source>
        <dbReference type="ARBA" id="ARBA00022603"/>
    </source>
</evidence>
<proteinExistence type="predicted"/>
<dbReference type="SUPFAM" id="SSF53335">
    <property type="entry name" value="S-adenosyl-L-methionine-dependent methyltransferases"/>
    <property type="match status" value="1"/>
</dbReference>
<dbReference type="InterPro" id="IPR017804">
    <property type="entry name" value="MeTrfase_EgtD-like"/>
</dbReference>
<protein>
    <submittedName>
        <fullName evidence="4">Dimethylhistidine N-methyltransferase</fullName>
    </submittedName>
</protein>
<dbReference type="InterPro" id="IPR035094">
    <property type="entry name" value="EgtD"/>
</dbReference>
<dbReference type="STRING" id="947013.SAMN04488109_0141"/>
<evidence type="ECO:0000313" key="5">
    <source>
        <dbReference type="Proteomes" id="UP000184212"/>
    </source>
</evidence>
<dbReference type="GO" id="GO:0008168">
    <property type="term" value="F:methyltransferase activity"/>
    <property type="evidence" value="ECO:0007669"/>
    <property type="project" value="UniProtKB-KW"/>
</dbReference>
<dbReference type="Gene3D" id="3.40.50.150">
    <property type="entry name" value="Vaccinia Virus protein VP39"/>
    <property type="match status" value="1"/>
</dbReference>
<evidence type="ECO:0000313" key="4">
    <source>
        <dbReference type="EMBL" id="SHG41372.1"/>
    </source>
</evidence>
<reference evidence="4 5" key="1">
    <citation type="submission" date="2016-11" db="EMBL/GenBank/DDBJ databases">
        <authorList>
            <person name="Jaros S."/>
            <person name="Januszkiewicz K."/>
            <person name="Wedrychowicz H."/>
        </authorList>
    </citation>
    <scope>NUCLEOTIDE SEQUENCE [LARGE SCALE GENOMIC DNA]</scope>
    <source>
        <strain evidence="4 5">DSM 24574</strain>
    </source>
</reference>
<dbReference type="PANTHER" id="PTHR43397">
    <property type="entry name" value="ERGOTHIONEINE BIOSYNTHESIS PROTEIN 1"/>
    <property type="match status" value="1"/>
</dbReference>
<dbReference type="Pfam" id="PF10017">
    <property type="entry name" value="Methyltransf_33"/>
    <property type="match status" value="1"/>
</dbReference>
<dbReference type="AlphaFoldDB" id="A0A1M5JLC1"/>
<dbReference type="PIRSF" id="PIRSF018005">
    <property type="entry name" value="UCP018005"/>
    <property type="match status" value="1"/>
</dbReference>
<dbReference type="RefSeq" id="WP_073129896.1">
    <property type="nucleotide sequence ID" value="NZ_FQWQ01000001.1"/>
</dbReference>
<keyword evidence="5" id="KW-1185">Reference proteome</keyword>